<comment type="caution">
    <text evidence="7">The sequence shown here is derived from an EMBL/GenBank/DDBJ whole genome shotgun (WGS) entry which is preliminary data.</text>
</comment>
<dbReference type="AlphaFoldDB" id="A0AAW0ULS3"/>
<dbReference type="InterPro" id="IPR000872">
    <property type="entry name" value="Tafazzin"/>
</dbReference>
<evidence type="ECO:0000256" key="6">
    <source>
        <dbReference type="RuleBase" id="RU365062"/>
    </source>
</evidence>
<dbReference type="EMBL" id="JARAKH010000010">
    <property type="protein sequence ID" value="KAK8400163.1"/>
    <property type="molecule type" value="Genomic_DNA"/>
</dbReference>
<dbReference type="GO" id="GO:0035965">
    <property type="term" value="P:cardiolipin acyl-chain remodeling"/>
    <property type="evidence" value="ECO:0007669"/>
    <property type="project" value="TreeGrafter"/>
</dbReference>
<evidence type="ECO:0000313" key="8">
    <source>
        <dbReference type="Proteomes" id="UP001487740"/>
    </source>
</evidence>
<comment type="similarity">
    <text evidence="6">Belongs to the taffazin family.</text>
</comment>
<dbReference type="Proteomes" id="UP001487740">
    <property type="component" value="Unassembled WGS sequence"/>
</dbReference>
<keyword evidence="4" id="KW-0472">Membrane</keyword>
<evidence type="ECO:0000256" key="2">
    <source>
        <dbReference type="ARBA" id="ARBA00022679"/>
    </source>
</evidence>
<keyword evidence="2" id="KW-0808">Transferase</keyword>
<evidence type="ECO:0000256" key="3">
    <source>
        <dbReference type="ARBA" id="ARBA00023098"/>
    </source>
</evidence>
<dbReference type="GO" id="GO:0031966">
    <property type="term" value="C:mitochondrial membrane"/>
    <property type="evidence" value="ECO:0007669"/>
    <property type="project" value="TreeGrafter"/>
</dbReference>
<proteinExistence type="inferred from homology"/>
<dbReference type="PANTHER" id="PTHR12497:SF0">
    <property type="entry name" value="TAFAZZIN"/>
    <property type="match status" value="1"/>
</dbReference>
<dbReference type="GO" id="GO:0047184">
    <property type="term" value="F:1-acylglycerophosphocholine O-acyltransferase activity"/>
    <property type="evidence" value="ECO:0007669"/>
    <property type="project" value="TreeGrafter"/>
</dbReference>
<organism evidence="7 8">
    <name type="scientific">Scylla paramamosain</name>
    <name type="common">Mud crab</name>
    <dbReference type="NCBI Taxonomy" id="85552"/>
    <lineage>
        <taxon>Eukaryota</taxon>
        <taxon>Metazoa</taxon>
        <taxon>Ecdysozoa</taxon>
        <taxon>Arthropoda</taxon>
        <taxon>Crustacea</taxon>
        <taxon>Multicrustacea</taxon>
        <taxon>Malacostraca</taxon>
        <taxon>Eumalacostraca</taxon>
        <taxon>Eucarida</taxon>
        <taxon>Decapoda</taxon>
        <taxon>Pleocyemata</taxon>
        <taxon>Brachyura</taxon>
        <taxon>Eubrachyura</taxon>
        <taxon>Portunoidea</taxon>
        <taxon>Portunidae</taxon>
        <taxon>Portuninae</taxon>
        <taxon>Scylla</taxon>
    </lineage>
</organism>
<reference evidence="7 8" key="1">
    <citation type="submission" date="2023-03" db="EMBL/GenBank/DDBJ databases">
        <title>High-quality genome of Scylla paramamosain provides insights in environmental adaptation.</title>
        <authorList>
            <person name="Zhang L."/>
        </authorList>
    </citation>
    <scope>NUCLEOTIDE SEQUENCE [LARGE SCALE GENOMIC DNA]</scope>
    <source>
        <strain evidence="7">LZ_2023a</strain>
        <tissue evidence="7">Muscle</tissue>
    </source>
</reference>
<dbReference type="PANTHER" id="PTHR12497">
    <property type="entry name" value="TAZ PROTEIN TAFAZZIN"/>
    <property type="match status" value="1"/>
</dbReference>
<dbReference type="GO" id="GO:0007007">
    <property type="term" value="P:inner mitochondrial membrane organization"/>
    <property type="evidence" value="ECO:0007669"/>
    <property type="project" value="TreeGrafter"/>
</dbReference>
<evidence type="ECO:0000313" key="7">
    <source>
        <dbReference type="EMBL" id="KAK8400163.1"/>
    </source>
</evidence>
<keyword evidence="5" id="KW-0012">Acyltransferase</keyword>
<comment type="subcellular location">
    <subcellularLocation>
        <location evidence="1">Membrane</location>
        <topology evidence="1">Peripheral membrane protein</topology>
    </subcellularLocation>
</comment>
<keyword evidence="8" id="KW-1185">Reference proteome</keyword>
<evidence type="ECO:0000256" key="1">
    <source>
        <dbReference type="ARBA" id="ARBA00004170"/>
    </source>
</evidence>
<evidence type="ECO:0000256" key="5">
    <source>
        <dbReference type="ARBA" id="ARBA00023315"/>
    </source>
</evidence>
<evidence type="ECO:0000256" key="4">
    <source>
        <dbReference type="ARBA" id="ARBA00023136"/>
    </source>
</evidence>
<keyword evidence="3" id="KW-0443">Lipid metabolism</keyword>
<dbReference type="EMBL" id="JARAKH010000010">
    <property type="protein sequence ID" value="KAK8400164.1"/>
    <property type="molecule type" value="Genomic_DNA"/>
</dbReference>
<accession>A0AAW0ULS3</accession>
<protein>
    <recommendedName>
        <fullName evidence="6">Tafazzin family protein</fullName>
    </recommendedName>
</protein>
<name>A0AAW0ULS3_SCYPA</name>
<sequence length="102" mass="11525">MAERGERGCFSAFGWPFPDMKDPPLSFKLRSIFVIPMVSTFSKILLSLCNIINGHNVECLQEMVEKRLKGTSLVTVSNHYSCTDDPALWDFHTSLESRIKTG</sequence>
<gene>
    <name evidence="7" type="ORF">O3P69_003094</name>
</gene>